<comment type="caution">
    <text evidence="13">The sequence shown here is derived from an EMBL/GenBank/DDBJ whole genome shotgun (WGS) entry which is preliminary data.</text>
</comment>
<keyword evidence="3" id="KW-0145">Chemotaxis</keyword>
<evidence type="ECO:0000256" key="2">
    <source>
        <dbReference type="ARBA" id="ARBA00022475"/>
    </source>
</evidence>
<protein>
    <submittedName>
        <fullName evidence="13">Methyl-accepting chemotaxis protein</fullName>
    </submittedName>
</protein>
<dbReference type="PROSITE" id="PS50885">
    <property type="entry name" value="HAMP"/>
    <property type="match status" value="1"/>
</dbReference>
<feature type="transmembrane region" description="Helical" evidence="10">
    <location>
        <begin position="316"/>
        <end position="339"/>
    </location>
</feature>
<dbReference type="SMART" id="SM00283">
    <property type="entry name" value="MA"/>
    <property type="match status" value="1"/>
</dbReference>
<feature type="transmembrane region" description="Helical" evidence="10">
    <location>
        <begin position="27"/>
        <end position="47"/>
    </location>
</feature>
<dbReference type="PANTHER" id="PTHR32089">
    <property type="entry name" value="METHYL-ACCEPTING CHEMOTAXIS PROTEIN MCPB"/>
    <property type="match status" value="1"/>
</dbReference>
<keyword evidence="2" id="KW-1003">Cell membrane</keyword>
<dbReference type="InterPro" id="IPR003660">
    <property type="entry name" value="HAMP_dom"/>
</dbReference>
<dbReference type="Pfam" id="PF00672">
    <property type="entry name" value="HAMP"/>
    <property type="match status" value="1"/>
</dbReference>
<evidence type="ECO:0000313" key="13">
    <source>
        <dbReference type="EMBL" id="MEC0231787.1"/>
    </source>
</evidence>
<sequence>MNLIIQWTRIANRVLQRWILRSVGVKLFIMFFLCITLFVSLAGYATYSVARQMIENQVAAASHQMIIQAHEKLDMLYERYETFSFQFAVDNNLQSAIRSYRDGAPGSPDRQLQWDKMKTQFEDILFRDSTLNAVSLYEPDGKEITIVGANNRSQQQGHTQVADQSWFHELKDKKMSMTWVQPKDTNKEASAFGLARILQDPLTKQTIAYLMIEIKTDVLLQQLKSIHLGEAGINRIVNSQLETVLAAGANDDQSSLLAIPSDPSTDKKMKTGSIISRTGQGKGQLMVFDQATDDRLGWYVVSTISLSELLSEANRIFNVTVIIGLIAAIAAGGLGAYVVRFIGRPLHILKTGMQKGSEGDLSTRVDFQRTDEIGVLGSSFNLMMQHIQKLVEEANQSAQDVLHLADEVLGGAQQTTESAQNNALSTSQIAGATHVLSQEADQASRMTQTVLEQMKQVVSVNRQMDESATIVRNASEEGKRFMEEVVSNNHQVEAMTLSMQDRVKRLAESTQAVTKIVQMLQVMTKQTNILSINASIEAARAGVHGKGFMVIASEIRHLSVEANRSIEQVGQIAEQIREDMQETVNVISEAQPIFHKQFQTVNQTDVLFGHVSDQMKDFSVHLESVAASIDLLEHSQVVLVSAMDRVSGISEQTSSSAMEVADETASQIQISSSLVGLSEQLKNMSRGLKESLSYFQT</sequence>
<gene>
    <name evidence="13" type="ORF">P4I72_32265</name>
</gene>
<dbReference type="Gene3D" id="3.30.450.20">
    <property type="entry name" value="PAS domain"/>
    <property type="match status" value="1"/>
</dbReference>
<evidence type="ECO:0000259" key="11">
    <source>
        <dbReference type="PROSITE" id="PS50111"/>
    </source>
</evidence>
<evidence type="ECO:0000313" key="14">
    <source>
        <dbReference type="Proteomes" id="UP001338137"/>
    </source>
</evidence>
<feature type="domain" description="HAMP" evidence="12">
    <location>
        <begin position="340"/>
        <end position="392"/>
    </location>
</feature>
<dbReference type="Pfam" id="PF02743">
    <property type="entry name" value="dCache_1"/>
    <property type="match status" value="1"/>
</dbReference>
<dbReference type="PROSITE" id="PS50111">
    <property type="entry name" value="CHEMOTAXIS_TRANSDUC_2"/>
    <property type="match status" value="1"/>
</dbReference>
<evidence type="ECO:0000256" key="6">
    <source>
        <dbReference type="ARBA" id="ARBA00023136"/>
    </source>
</evidence>
<evidence type="ECO:0000259" key="12">
    <source>
        <dbReference type="PROSITE" id="PS50885"/>
    </source>
</evidence>
<organism evidence="13 14">
    <name type="scientific">Paenibacillus alba</name>
    <dbReference type="NCBI Taxonomy" id="1197127"/>
    <lineage>
        <taxon>Bacteria</taxon>
        <taxon>Bacillati</taxon>
        <taxon>Bacillota</taxon>
        <taxon>Bacilli</taxon>
        <taxon>Bacillales</taxon>
        <taxon>Paenibacillaceae</taxon>
        <taxon>Paenibacillus</taxon>
    </lineage>
</organism>
<dbReference type="EMBL" id="JARLKY010000103">
    <property type="protein sequence ID" value="MEC0231787.1"/>
    <property type="molecule type" value="Genomic_DNA"/>
</dbReference>
<reference evidence="13 14" key="1">
    <citation type="submission" date="2023-03" db="EMBL/GenBank/DDBJ databases">
        <title>Bacillus Genome Sequencing.</title>
        <authorList>
            <person name="Dunlap C."/>
        </authorList>
    </citation>
    <scope>NUCLEOTIDE SEQUENCE [LARGE SCALE GENOMIC DNA]</scope>
    <source>
        <strain evidence="13 14">BD-533</strain>
    </source>
</reference>
<keyword evidence="14" id="KW-1185">Reference proteome</keyword>
<keyword evidence="5 10" id="KW-1133">Transmembrane helix</keyword>
<dbReference type="InterPro" id="IPR004089">
    <property type="entry name" value="MCPsignal_dom"/>
</dbReference>
<evidence type="ECO:0000256" key="8">
    <source>
        <dbReference type="ARBA" id="ARBA00029447"/>
    </source>
</evidence>
<evidence type="ECO:0000256" key="5">
    <source>
        <dbReference type="ARBA" id="ARBA00022989"/>
    </source>
</evidence>
<keyword evidence="6 10" id="KW-0472">Membrane</keyword>
<evidence type="ECO:0000256" key="7">
    <source>
        <dbReference type="ARBA" id="ARBA00023224"/>
    </source>
</evidence>
<feature type="domain" description="Methyl-accepting transducer" evidence="11">
    <location>
        <begin position="411"/>
        <end position="661"/>
    </location>
</feature>
<evidence type="ECO:0000256" key="3">
    <source>
        <dbReference type="ARBA" id="ARBA00022500"/>
    </source>
</evidence>
<comment type="subcellular location">
    <subcellularLocation>
        <location evidence="1">Cell membrane</location>
        <topology evidence="1">Multi-pass membrane protein</topology>
    </subcellularLocation>
</comment>
<name>A0ABU6GC68_9BACL</name>
<dbReference type="SUPFAM" id="SSF58104">
    <property type="entry name" value="Methyl-accepting chemotaxis protein (MCP) signaling domain"/>
    <property type="match status" value="1"/>
</dbReference>
<dbReference type="Proteomes" id="UP001338137">
    <property type="component" value="Unassembled WGS sequence"/>
</dbReference>
<evidence type="ECO:0000256" key="1">
    <source>
        <dbReference type="ARBA" id="ARBA00004651"/>
    </source>
</evidence>
<keyword evidence="4 10" id="KW-0812">Transmembrane</keyword>
<dbReference type="PANTHER" id="PTHR32089:SF112">
    <property type="entry name" value="LYSOZYME-LIKE PROTEIN-RELATED"/>
    <property type="match status" value="1"/>
</dbReference>
<evidence type="ECO:0000256" key="9">
    <source>
        <dbReference type="PROSITE-ProRule" id="PRU00284"/>
    </source>
</evidence>
<dbReference type="SMART" id="SM00304">
    <property type="entry name" value="HAMP"/>
    <property type="match status" value="1"/>
</dbReference>
<accession>A0ABU6GC68</accession>
<evidence type="ECO:0000256" key="10">
    <source>
        <dbReference type="SAM" id="Phobius"/>
    </source>
</evidence>
<keyword evidence="7 9" id="KW-0807">Transducer</keyword>
<dbReference type="RefSeq" id="WP_326075846.1">
    <property type="nucleotide sequence ID" value="NZ_JARLKY010000103.1"/>
</dbReference>
<dbReference type="CDD" id="cd06225">
    <property type="entry name" value="HAMP"/>
    <property type="match status" value="1"/>
</dbReference>
<comment type="similarity">
    <text evidence="8">Belongs to the methyl-accepting chemotaxis (MCP) protein family.</text>
</comment>
<evidence type="ECO:0000256" key="4">
    <source>
        <dbReference type="ARBA" id="ARBA00022692"/>
    </source>
</evidence>
<dbReference type="Pfam" id="PF00015">
    <property type="entry name" value="MCPsignal"/>
    <property type="match status" value="1"/>
</dbReference>
<dbReference type="Gene3D" id="1.10.287.950">
    <property type="entry name" value="Methyl-accepting chemotaxis protein"/>
    <property type="match status" value="1"/>
</dbReference>
<dbReference type="InterPro" id="IPR033479">
    <property type="entry name" value="dCache_1"/>
</dbReference>
<proteinExistence type="inferred from homology"/>